<dbReference type="Pfam" id="PF13602">
    <property type="entry name" value="ADH_zinc_N_2"/>
    <property type="match status" value="1"/>
</dbReference>
<feature type="region of interest" description="C-terminal hotdog fold" evidence="7">
    <location>
        <begin position="1593"/>
        <end position="1741"/>
    </location>
</feature>
<protein>
    <recommendedName>
        <fullName evidence="15">Polyketide synthase</fullName>
    </recommendedName>
</protein>
<dbReference type="InterPro" id="IPR011701">
    <property type="entry name" value="MFS"/>
</dbReference>
<feature type="transmembrane region" description="Helical" evidence="8">
    <location>
        <begin position="358"/>
        <end position="377"/>
    </location>
</feature>
<dbReference type="InterPro" id="IPR014031">
    <property type="entry name" value="Ketoacyl_synth_C"/>
</dbReference>
<dbReference type="Pfam" id="PF08659">
    <property type="entry name" value="KR"/>
    <property type="match status" value="1"/>
</dbReference>
<feature type="active site" description="Proton donor; for dehydratase activity" evidence="7">
    <location>
        <position position="1655"/>
    </location>
</feature>
<dbReference type="InterPro" id="IPR014043">
    <property type="entry name" value="Acyl_transferase_dom"/>
</dbReference>
<dbReference type="SUPFAM" id="SSF52151">
    <property type="entry name" value="FabD/lysophospholipase-like"/>
    <property type="match status" value="1"/>
</dbReference>
<feature type="region of interest" description="N-terminal hotdog fold" evidence="7">
    <location>
        <begin position="1452"/>
        <end position="1582"/>
    </location>
</feature>
<dbReference type="PROSITE" id="PS52004">
    <property type="entry name" value="KS3_2"/>
    <property type="match status" value="1"/>
</dbReference>
<dbReference type="Gene3D" id="3.40.50.150">
    <property type="entry name" value="Vaccinia Virus protein VP39"/>
    <property type="match status" value="1"/>
</dbReference>
<dbReference type="Pfam" id="PF21089">
    <property type="entry name" value="PKS_DH_N"/>
    <property type="match status" value="1"/>
</dbReference>
<dbReference type="InterPro" id="IPR001227">
    <property type="entry name" value="Ac_transferase_dom_sf"/>
</dbReference>
<dbReference type="CDD" id="cd00833">
    <property type="entry name" value="PKS"/>
    <property type="match status" value="1"/>
</dbReference>
<dbReference type="PROSITE" id="PS50075">
    <property type="entry name" value="CARRIER"/>
    <property type="match status" value="1"/>
</dbReference>
<reference evidence="13 14" key="1">
    <citation type="submission" date="2020-03" db="EMBL/GenBank/DDBJ databases">
        <title>Draft Genome Sequence of Cudoniella acicularis.</title>
        <authorList>
            <person name="Buettner E."/>
            <person name="Kellner H."/>
        </authorList>
    </citation>
    <scope>NUCLEOTIDE SEQUENCE [LARGE SCALE GENOMIC DNA]</scope>
    <source>
        <strain evidence="13 14">DSM 108380</strain>
    </source>
</reference>
<dbReference type="InterPro" id="IPR049900">
    <property type="entry name" value="PKS_mFAS_DH"/>
</dbReference>
<dbReference type="InterPro" id="IPR013154">
    <property type="entry name" value="ADH-like_N"/>
</dbReference>
<keyword evidence="3" id="KW-0597">Phosphoprotein</keyword>
<feature type="transmembrane region" description="Helical" evidence="8">
    <location>
        <begin position="445"/>
        <end position="469"/>
    </location>
</feature>
<dbReference type="Gene3D" id="3.10.129.110">
    <property type="entry name" value="Polyketide synthase dehydratase"/>
    <property type="match status" value="1"/>
</dbReference>
<feature type="transmembrane region" description="Helical" evidence="8">
    <location>
        <begin position="383"/>
        <end position="402"/>
    </location>
</feature>
<comment type="caution">
    <text evidence="13">The sequence shown here is derived from an EMBL/GenBank/DDBJ whole genome shotgun (WGS) entry which is preliminary data.</text>
</comment>
<dbReference type="InterPro" id="IPR050091">
    <property type="entry name" value="PKS_NRPS_Biosynth_Enz"/>
</dbReference>
<dbReference type="InterPro" id="IPR056501">
    <property type="entry name" value="NAD-bd_HRPKS_sdrA"/>
</dbReference>
<evidence type="ECO:0000259" key="10">
    <source>
        <dbReference type="PROSITE" id="PS50850"/>
    </source>
</evidence>
<evidence type="ECO:0000256" key="3">
    <source>
        <dbReference type="ARBA" id="ARBA00022553"/>
    </source>
</evidence>
<name>A0A8H4RMX1_9HELO</name>
<dbReference type="Pfam" id="PF00698">
    <property type="entry name" value="Acyl_transf_1"/>
    <property type="match status" value="1"/>
</dbReference>
<dbReference type="Gene3D" id="3.30.70.3290">
    <property type="match status" value="1"/>
</dbReference>
<feature type="domain" description="Carrier" evidence="9">
    <location>
        <begin position="2927"/>
        <end position="3006"/>
    </location>
</feature>
<dbReference type="InterPro" id="IPR042104">
    <property type="entry name" value="PKS_dehydratase_sf"/>
</dbReference>
<dbReference type="Gene3D" id="3.40.47.10">
    <property type="match status" value="1"/>
</dbReference>
<evidence type="ECO:0000256" key="1">
    <source>
        <dbReference type="ARBA" id="ARBA00004141"/>
    </source>
</evidence>
<keyword evidence="6" id="KW-0511">Multifunctional enzyme</keyword>
<dbReference type="Pfam" id="PF08240">
    <property type="entry name" value="ADH_N"/>
    <property type="match status" value="1"/>
</dbReference>
<dbReference type="EMBL" id="JAAMPI010000307">
    <property type="protein sequence ID" value="KAF4632900.1"/>
    <property type="molecule type" value="Genomic_DNA"/>
</dbReference>
<evidence type="ECO:0000256" key="6">
    <source>
        <dbReference type="ARBA" id="ARBA00023268"/>
    </source>
</evidence>
<dbReference type="Gene3D" id="3.90.180.10">
    <property type="entry name" value="Medium-chain alcohol dehydrogenases, catalytic domain"/>
    <property type="match status" value="1"/>
</dbReference>
<gene>
    <name evidence="13" type="ORF">G7Y89_g5221</name>
</gene>
<organism evidence="13 14">
    <name type="scientific">Cudoniella acicularis</name>
    <dbReference type="NCBI Taxonomy" id="354080"/>
    <lineage>
        <taxon>Eukaryota</taxon>
        <taxon>Fungi</taxon>
        <taxon>Dikarya</taxon>
        <taxon>Ascomycota</taxon>
        <taxon>Pezizomycotina</taxon>
        <taxon>Leotiomycetes</taxon>
        <taxon>Helotiales</taxon>
        <taxon>Tricladiaceae</taxon>
        <taxon>Cudoniella</taxon>
    </lineage>
</organism>
<proteinExistence type="predicted"/>
<feature type="domain" description="Major facilitator superfamily (MFS) profile" evidence="10">
    <location>
        <begin position="58"/>
        <end position="494"/>
    </location>
</feature>
<dbReference type="Gene3D" id="3.40.366.10">
    <property type="entry name" value="Malonyl-Coenzyme A Acyl Carrier Protein, domain 2"/>
    <property type="match status" value="1"/>
</dbReference>
<comment type="subcellular location">
    <subcellularLocation>
        <location evidence="1">Membrane</location>
        <topology evidence="1">Multi-pass membrane protein</topology>
    </subcellularLocation>
</comment>
<dbReference type="Pfam" id="PF00550">
    <property type="entry name" value="PP-binding"/>
    <property type="match status" value="1"/>
</dbReference>
<dbReference type="SMART" id="SM00827">
    <property type="entry name" value="PKS_AT"/>
    <property type="match status" value="1"/>
</dbReference>
<dbReference type="InterPro" id="IPR020846">
    <property type="entry name" value="MFS_dom"/>
</dbReference>
<dbReference type="Pfam" id="PF00109">
    <property type="entry name" value="ketoacyl-synt"/>
    <property type="match status" value="1"/>
</dbReference>
<dbReference type="Gene3D" id="3.40.50.720">
    <property type="entry name" value="NAD(P)-binding Rossmann-like Domain"/>
    <property type="match status" value="2"/>
</dbReference>
<sequence length="3010" mass="329571">MESKTEESRSSTTLEKNPTVDAAITLVELPLQSTTPSPSSAQEVVLAFPKRKLPFYMSNIFLGLLSLLIGMDATTLPVALPVIASQLHGTTFQSFWANISFILAVAVTQPLYSSVSDVLGRKLPLYISMVIFTGGSIIFATANTMSVVVVGRLFMGLGGGGMDMLSGIILTDLTTLRERPLWLGVNMGFAAIGTVAGPILGGSLSQFVSWRWLGWINLPIIGVGFLLAILFLHLKPIDAGFRIRVRRLDTTGMVLYTVGITLVAVPLSWAGALYPWSSWKTIVPLLVGIGLLIALGLYEKKAVEPVFAYRIFNNITANVAIVSGFVVGLVMYPVFQYLPLFFQAVFLQTPLKAAISTLPFCGVMLVFSAIAGVAISILRRYRWMLWISWFLTTTFLGLFCLLNKSTSRAEAYSLQVMVGIGIGTVFTVNTIPIEASVQHVDDTGLAAGTLTIFRLFGALIGLTVSATVFNSIFEQKFTAGLAALPSLHALEDSSKAISFIPSLRQLNLPKETMDSVIDVYQESFQSVWIALTCAAGVGFLCSLLIKELTLEKDDVEIGEDELGTSGIHAPNQLWDFLMAGGDARSRVPLSRYNISAYYSPTLNGNTKAGTTNTEYGYFLDESVDLGALDSTFFSMPRTEVAHLDPQQRILLEVARESLDDAGEAPRAWRGKNVGVYVGSYGSDWADNYNRETQQYGAYQINTTDDFSLSNRVSYEMDLRGPSMTIRTACSSSLIGLNEACAAMAKGDCTSAIIGGTSILMAPAMTAALSEKGTLAPDGSCKSFSAAANGYARGEAIVAVFLKPLHDALRDGNPIRAVITATSANSDGKTHGFSVPSASAQEALIRHTYRLAGIADVDVAKTAFFECHGTGTPAGDPPETEAVANVFGATGGIHIGSSKPNLGHSEGASGLTSLLKVVLALEHKTLPPNIKSFPLNPKIPFERGRLTLLQEAAPWPEGRCQRVSLNSFGIGGSNAHAIIESAASFRVSGVSRMTENNERILHKKNIPQLLVYSANTTKSLKEMIQRYQIFLETSTEPLADVAYTLANRREHLPYRSFIVSTKDTPGIPAPLPLFEMGQIPSPSSLVMIFTGQGAQWPRMGRELRSNLVFNSTIKSLDDYLQGLGATWSLEEELFKPARTSRISEAEFSQPLCTAIQLALIDAFFAIGIKPAAVIGHSSGEIAAAYAAGGLSLKEAISVAFHRGAVQTKRGAMAAIGLSWEETQKHLIPGVVLACDNFHKGVTISGDTDKLERVLADIKNLYPTILTSMLNVDRAYHSHHMNEVGEDYHRAMKSSGVVGEMPLIPVFSSVTGELLGKRQLGPKYWQENLERPVRFKTAVCNLLKHSAMKDPIFLEVGPHPSLAGPLRQILAHESILRSSLVSTLRRGKNSLEDFLSAVGKLYTLHVDVDFDAMMPMGSCSTVPGLPCYPWDHQKTHWYESRVSKEWRHRPYPYHDLLGRKVLESTDLEPVWRNLLHLDNVPWIGDHKINDDIVFPFSAYVAMAAEGIQQISGIQLDSVGFRKTAVGTALLLNEDTPTELVTAFHRQQLTKELESEWWEFTISSHNGSVWTKHCTGAVRAEAKMKGKNNAHPKGLARKVSRQRWYKAVSRRGLNYGPHFRTLEEVTCSTMEPQLATARVRNNCHGDEAAYHLHPVIVDSFFQLLSLAARSGLAHTYRRLVATSFESLTISRCSWDYVTFATSAELVEGGSGALGEGFCIADLVSETVLQVSGARMTLLDDDGTDDYDKGGVPITARSEWVPHIDFVDVKSLMQPNQAGRSQTRDLEDLAILATSLSKRLAAGIAEVQISYLKKYTGWLDQQQDLFLKLDIEKLVSRIDSLVNRLAATPAAPVATAISRISASTVSILSGEQSAFDILNSEDTLNKINAFEKQSCSFDQSLSFIQTFAYSNPSLRVLELGAGFGAATGIILKNLRHSNGQLLYSQYVGADVSMGMISVAKDRFQGIHNLEFAALNVSKDLFTQGFDDDTKKFDLIIAAGILHTTPALQTSLRNIHKLLAPNGRLLIQGPVQGSAWRKYVLGVLPGWWCDVEGDGEVDEGLYISPRRWEEQLVAAGFTNPDIVQHEDSTAMIIAKPRADLAATSSKRITILCRDNCTPDLPLVRELDARGYSISRCTIDTTPPHGEDVIALLDLEEGPFLENVNEATFENFKSFIAGVHKSESGILWVTRLSQTHCPDPRYAPVIGLSRTLRSEMGIKFCICETDDSESVAGCSVVADVICAFQKRGQGSDGPGLEFEYAVSKGNVLVHRLFPFSLEDDLPVEKSFHEAVLKIRRPGRFDTMHWAGRPAVAPQEDEVEMEVYATCVNFRDIMVAMGKIELPELIFGYEAAGIVRRIGPNVTKFLVGDRVFLMGVKTSSTVVVATERLFELLPRNMSFADGAGIPFSFTTAMYCLMNIGHLEKGKSVLIHSGCSSIGLAAVQISRMVSAEIYTTVSSEEEVIYLIENYNIPRSRIFDSQASTFADDLMRATKRKGVDIALNSLSGHFLHETWRCVAKWGMMVDIASGERDLIKGAKLDLDIFSDNRSYCSVDMYQMTREKPTAVERSFSKVMEYFGQGFLHPNRIARVFSPAEIKETFEYMQQGKHVGNIILELRDTSTGRLRMGEISPQKQTSAQLDASASYLLVGGLGGIGRSLCIWMAQHGGKSLTFLTRNGGGSQRDLDFVKELESMGCNVVLVKGDVTNSRDVSRAVDASERLAPLKGVIQLSMVLRDQAFERMTYEDWTCVMEPKVKGTWNLHNITLERCTKLDFFFLFSSLSGTLGQVGQANYASANTFLDAFVTYRTGMGLPCSAIALGAMEDVGYLSEVENEGLLRKMQGLGWRANQESELLEAFNAAIIGWGEQEPTKGGRLVERNIFTLGIEPTQTQLQTDVRLGVYRNIRKDDSGNGASNDVLRSFLAAAKKDPNVLQSSEAMTIVASEIGKTLLRLLLRPYEGVKFELDTKAAELGLDSMVAVEIRAWWKRNFGGEISILEILSVGTIGDLGKKAIEALEKRN</sequence>
<dbReference type="CDD" id="cd05195">
    <property type="entry name" value="enoyl_red"/>
    <property type="match status" value="1"/>
</dbReference>
<dbReference type="Pfam" id="PF02801">
    <property type="entry name" value="Ketoacyl-synt_C"/>
    <property type="match status" value="1"/>
</dbReference>
<feature type="active site" description="Proton acceptor; for dehydratase activity" evidence="7">
    <location>
        <position position="1484"/>
    </location>
</feature>
<accession>A0A8H4RMX1</accession>
<evidence type="ECO:0000256" key="8">
    <source>
        <dbReference type="SAM" id="Phobius"/>
    </source>
</evidence>
<dbReference type="GO" id="GO:0006633">
    <property type="term" value="P:fatty acid biosynthetic process"/>
    <property type="evidence" value="ECO:0007669"/>
    <property type="project" value="TreeGrafter"/>
</dbReference>
<feature type="transmembrane region" description="Helical" evidence="8">
    <location>
        <begin position="253"/>
        <end position="276"/>
    </location>
</feature>
<dbReference type="GO" id="GO:0016020">
    <property type="term" value="C:membrane"/>
    <property type="evidence" value="ECO:0007669"/>
    <property type="project" value="UniProtKB-SubCell"/>
</dbReference>
<dbReference type="Pfam" id="PF14765">
    <property type="entry name" value="PS-DH"/>
    <property type="match status" value="1"/>
</dbReference>
<feature type="domain" description="Ketosynthase family 3 (KS3)" evidence="11">
    <location>
        <begin position="551"/>
        <end position="980"/>
    </location>
</feature>
<dbReference type="SUPFAM" id="SSF53901">
    <property type="entry name" value="Thiolase-like"/>
    <property type="match status" value="1"/>
</dbReference>
<dbReference type="InterPro" id="IPR020807">
    <property type="entry name" value="PKS_DH"/>
</dbReference>
<keyword evidence="8" id="KW-0472">Membrane</keyword>
<dbReference type="Gene3D" id="1.20.1720.10">
    <property type="entry name" value="Multidrug resistance protein D"/>
    <property type="match status" value="1"/>
</dbReference>
<dbReference type="SUPFAM" id="SSF103473">
    <property type="entry name" value="MFS general substrate transporter"/>
    <property type="match status" value="1"/>
</dbReference>
<dbReference type="InterPro" id="IPR029063">
    <property type="entry name" value="SAM-dependent_MTases_sf"/>
</dbReference>
<dbReference type="InterPro" id="IPR020843">
    <property type="entry name" value="ER"/>
</dbReference>
<dbReference type="Proteomes" id="UP000566819">
    <property type="component" value="Unassembled WGS sequence"/>
</dbReference>
<dbReference type="CDD" id="cd02440">
    <property type="entry name" value="AdoMet_MTases"/>
    <property type="match status" value="1"/>
</dbReference>
<dbReference type="InterPro" id="IPR011032">
    <property type="entry name" value="GroES-like_sf"/>
</dbReference>
<feature type="transmembrane region" description="Helical" evidence="8">
    <location>
        <begin position="282"/>
        <end position="299"/>
    </location>
</feature>
<feature type="transmembrane region" description="Helical" evidence="8">
    <location>
        <begin position="181"/>
        <end position="200"/>
    </location>
</feature>
<evidence type="ECO:0008006" key="15">
    <source>
        <dbReference type="Google" id="ProtNLM"/>
    </source>
</evidence>
<dbReference type="OrthoDB" id="329835at2759"/>
<dbReference type="SMART" id="SM00825">
    <property type="entry name" value="PKS_KS"/>
    <property type="match status" value="1"/>
</dbReference>
<keyword evidence="14" id="KW-1185">Reference proteome</keyword>
<dbReference type="PANTHER" id="PTHR43775">
    <property type="entry name" value="FATTY ACID SYNTHASE"/>
    <property type="match status" value="1"/>
</dbReference>
<dbReference type="InterPro" id="IPR016036">
    <property type="entry name" value="Malonyl_transacylase_ACP-bd"/>
</dbReference>
<dbReference type="InterPro" id="IPR020841">
    <property type="entry name" value="PKS_Beta-ketoAc_synthase_dom"/>
</dbReference>
<feature type="transmembrane region" description="Helical" evidence="8">
    <location>
        <begin position="60"/>
        <end position="83"/>
    </location>
</feature>
<dbReference type="SUPFAM" id="SSF51735">
    <property type="entry name" value="NAD(P)-binding Rossmann-fold domains"/>
    <property type="match status" value="2"/>
</dbReference>
<feature type="transmembrane region" description="Helical" evidence="8">
    <location>
        <begin position="95"/>
        <end position="112"/>
    </location>
</feature>
<dbReference type="GO" id="GO:0016491">
    <property type="term" value="F:oxidoreductase activity"/>
    <property type="evidence" value="ECO:0007669"/>
    <property type="project" value="UniProtKB-KW"/>
</dbReference>
<dbReference type="InterPro" id="IPR013217">
    <property type="entry name" value="Methyltransf_12"/>
</dbReference>
<evidence type="ECO:0000259" key="9">
    <source>
        <dbReference type="PROSITE" id="PS50075"/>
    </source>
</evidence>
<dbReference type="InterPro" id="IPR016035">
    <property type="entry name" value="Acyl_Trfase/lysoPLipase"/>
</dbReference>
<feature type="transmembrane region" description="Helical" evidence="8">
    <location>
        <begin position="212"/>
        <end position="232"/>
    </location>
</feature>
<dbReference type="PANTHER" id="PTHR43775:SF28">
    <property type="entry name" value="SYNTHASE, PUTATIVE-RELATED"/>
    <property type="match status" value="1"/>
</dbReference>
<feature type="transmembrane region" description="Helical" evidence="8">
    <location>
        <begin position="124"/>
        <end position="142"/>
    </location>
</feature>
<evidence type="ECO:0000256" key="5">
    <source>
        <dbReference type="ARBA" id="ARBA00023002"/>
    </source>
</evidence>
<dbReference type="Pfam" id="PF16197">
    <property type="entry name" value="KAsynt_C_assoc"/>
    <property type="match status" value="1"/>
</dbReference>
<dbReference type="InterPro" id="IPR013968">
    <property type="entry name" value="PKS_KR"/>
</dbReference>
<dbReference type="GO" id="GO:0004312">
    <property type="term" value="F:fatty acid synthase activity"/>
    <property type="evidence" value="ECO:0007669"/>
    <property type="project" value="TreeGrafter"/>
</dbReference>
<dbReference type="InterPro" id="IPR014030">
    <property type="entry name" value="Ketoacyl_synth_N"/>
</dbReference>
<keyword evidence="2" id="KW-0596">Phosphopantetheine</keyword>
<feature type="transmembrane region" description="Helical" evidence="8">
    <location>
        <begin position="414"/>
        <end position="433"/>
    </location>
</feature>
<dbReference type="Pfam" id="PF08242">
    <property type="entry name" value="Methyltransf_12"/>
    <property type="match status" value="1"/>
</dbReference>
<evidence type="ECO:0000259" key="11">
    <source>
        <dbReference type="PROSITE" id="PS52004"/>
    </source>
</evidence>
<dbReference type="SMART" id="SM00829">
    <property type="entry name" value="PKS_ER"/>
    <property type="match status" value="1"/>
</dbReference>
<dbReference type="SUPFAM" id="SSF55048">
    <property type="entry name" value="Probable ACP-binding domain of malonyl-CoA ACP transacylase"/>
    <property type="match status" value="1"/>
</dbReference>
<dbReference type="InterPro" id="IPR032821">
    <property type="entry name" value="PKS_assoc"/>
</dbReference>
<dbReference type="GO" id="GO:0022857">
    <property type="term" value="F:transmembrane transporter activity"/>
    <property type="evidence" value="ECO:0007669"/>
    <property type="project" value="InterPro"/>
</dbReference>
<dbReference type="GO" id="GO:0044550">
    <property type="term" value="P:secondary metabolite biosynthetic process"/>
    <property type="evidence" value="ECO:0007669"/>
    <property type="project" value="TreeGrafter"/>
</dbReference>
<dbReference type="InterPro" id="IPR036736">
    <property type="entry name" value="ACP-like_sf"/>
</dbReference>
<dbReference type="SUPFAM" id="SSF47336">
    <property type="entry name" value="ACP-like"/>
    <property type="match status" value="1"/>
</dbReference>
<evidence type="ECO:0000259" key="12">
    <source>
        <dbReference type="PROSITE" id="PS52019"/>
    </source>
</evidence>
<keyword evidence="8" id="KW-0812">Transmembrane</keyword>
<dbReference type="InterPro" id="IPR016039">
    <property type="entry name" value="Thiolase-like"/>
</dbReference>
<dbReference type="Pfam" id="PF23114">
    <property type="entry name" value="NAD-bd_HRPKS_sdrA"/>
    <property type="match status" value="1"/>
</dbReference>
<dbReference type="InterPro" id="IPR036259">
    <property type="entry name" value="MFS_trans_sf"/>
</dbReference>
<dbReference type="InterPro" id="IPR009081">
    <property type="entry name" value="PP-bd_ACP"/>
</dbReference>
<evidence type="ECO:0000256" key="4">
    <source>
        <dbReference type="ARBA" id="ARBA00022679"/>
    </source>
</evidence>
<keyword evidence="8" id="KW-1133">Transmembrane helix</keyword>
<feature type="transmembrane region" description="Helical" evidence="8">
    <location>
        <begin position="148"/>
        <end position="169"/>
    </location>
</feature>
<keyword evidence="4" id="KW-0808">Transferase</keyword>
<dbReference type="SUPFAM" id="SSF50129">
    <property type="entry name" value="GroES-like"/>
    <property type="match status" value="1"/>
</dbReference>
<dbReference type="InterPro" id="IPR057326">
    <property type="entry name" value="KR_dom"/>
</dbReference>
<dbReference type="PROSITE" id="PS52019">
    <property type="entry name" value="PKS_MFAS_DH"/>
    <property type="match status" value="1"/>
</dbReference>
<dbReference type="SUPFAM" id="SSF53335">
    <property type="entry name" value="S-adenosyl-L-methionine-dependent methyltransferases"/>
    <property type="match status" value="1"/>
</dbReference>
<keyword evidence="5" id="KW-0560">Oxidoreductase</keyword>
<dbReference type="Gene3D" id="1.20.1250.20">
    <property type="entry name" value="MFS general substrate transporter like domains"/>
    <property type="match status" value="1"/>
</dbReference>
<dbReference type="SMART" id="SM00826">
    <property type="entry name" value="PKS_DH"/>
    <property type="match status" value="1"/>
</dbReference>
<dbReference type="InterPro" id="IPR049551">
    <property type="entry name" value="PKS_DH_C"/>
</dbReference>
<evidence type="ECO:0000313" key="14">
    <source>
        <dbReference type="Proteomes" id="UP000566819"/>
    </source>
</evidence>
<dbReference type="CDD" id="cd05274">
    <property type="entry name" value="KR_FAS_SDR_x"/>
    <property type="match status" value="1"/>
</dbReference>
<dbReference type="InterPro" id="IPR049552">
    <property type="entry name" value="PKS_DH_N"/>
</dbReference>
<feature type="domain" description="PKS/mFAS DH" evidence="12">
    <location>
        <begin position="1452"/>
        <end position="1741"/>
    </location>
</feature>
<dbReference type="SMART" id="SM00822">
    <property type="entry name" value="PKS_KR"/>
    <property type="match status" value="1"/>
</dbReference>
<dbReference type="InterPro" id="IPR036291">
    <property type="entry name" value="NAD(P)-bd_dom_sf"/>
</dbReference>
<dbReference type="PROSITE" id="PS50850">
    <property type="entry name" value="MFS"/>
    <property type="match status" value="1"/>
</dbReference>
<dbReference type="Pfam" id="PF07690">
    <property type="entry name" value="MFS_1"/>
    <property type="match status" value="1"/>
</dbReference>
<evidence type="ECO:0000256" key="2">
    <source>
        <dbReference type="ARBA" id="ARBA00022450"/>
    </source>
</evidence>
<evidence type="ECO:0000313" key="13">
    <source>
        <dbReference type="EMBL" id="KAF4632900.1"/>
    </source>
</evidence>
<evidence type="ECO:0000256" key="7">
    <source>
        <dbReference type="PROSITE-ProRule" id="PRU01363"/>
    </source>
</evidence>